<dbReference type="EMBL" id="JACAZH010000039">
    <property type="protein sequence ID" value="KAF7335903.1"/>
    <property type="molecule type" value="Genomic_DNA"/>
</dbReference>
<name>A0A8H6X7K3_9AGAR</name>
<accession>A0A8H6X7K3</accession>
<gene>
    <name evidence="1" type="ORF">MSAN_02327400</name>
</gene>
<protein>
    <submittedName>
        <fullName evidence="1">Uncharacterized protein</fullName>
    </submittedName>
</protein>
<sequence>MSSRPTSSFSDDNDDFRGMMDAMAQSSPIAPRFAKRTHNTMIGNNDTSDDDTNTVAPPAALATQSISANQNIITAVRLYAEKKRLRIDQITETEAFVTMLVNTLALVNQLKKFEDSKAPFEISADLSVNIKKYAPAVLLSSKTNVYKGDTTTDVLLAIIKKYRFNIPLGLENIPADWAKIVAACQEALTQKRSTIKKAIDASLKVNKSDSAFALNTQHQNIFQLTQVIVKKTQCSINVVLCARVALMRKVYFKFLGKNFWDKLDDRLAKIRKDAKGDAKKITKAFRHILEEDQKTHGKNDVVIDDQAVDEFQQQVDDLIDISALDAATSVEGDAEV</sequence>
<dbReference type="OrthoDB" id="3236341at2759"/>
<dbReference type="Proteomes" id="UP000623467">
    <property type="component" value="Unassembled WGS sequence"/>
</dbReference>
<keyword evidence="2" id="KW-1185">Reference proteome</keyword>
<evidence type="ECO:0000313" key="2">
    <source>
        <dbReference type="Proteomes" id="UP000623467"/>
    </source>
</evidence>
<comment type="caution">
    <text evidence="1">The sequence shown here is derived from an EMBL/GenBank/DDBJ whole genome shotgun (WGS) entry which is preliminary data.</text>
</comment>
<organism evidence="1 2">
    <name type="scientific">Mycena sanguinolenta</name>
    <dbReference type="NCBI Taxonomy" id="230812"/>
    <lineage>
        <taxon>Eukaryota</taxon>
        <taxon>Fungi</taxon>
        <taxon>Dikarya</taxon>
        <taxon>Basidiomycota</taxon>
        <taxon>Agaricomycotina</taxon>
        <taxon>Agaricomycetes</taxon>
        <taxon>Agaricomycetidae</taxon>
        <taxon>Agaricales</taxon>
        <taxon>Marasmiineae</taxon>
        <taxon>Mycenaceae</taxon>
        <taxon>Mycena</taxon>
    </lineage>
</organism>
<reference evidence="1" key="1">
    <citation type="submission" date="2020-05" db="EMBL/GenBank/DDBJ databases">
        <title>Mycena genomes resolve the evolution of fungal bioluminescence.</title>
        <authorList>
            <person name="Tsai I.J."/>
        </authorList>
    </citation>
    <scope>NUCLEOTIDE SEQUENCE</scope>
    <source>
        <strain evidence="1">160909Yilan</strain>
    </source>
</reference>
<evidence type="ECO:0000313" key="1">
    <source>
        <dbReference type="EMBL" id="KAF7335903.1"/>
    </source>
</evidence>
<dbReference type="AlphaFoldDB" id="A0A8H6X7K3"/>
<proteinExistence type="predicted"/>